<gene>
    <name evidence="5" type="ORF">NK125_02890</name>
</gene>
<keyword evidence="3" id="KW-0812">Transmembrane</keyword>
<comment type="similarity">
    <text evidence="1">Belongs to the LytR/CpsA/Psr (LCP) family.</text>
</comment>
<evidence type="ECO:0000259" key="4">
    <source>
        <dbReference type="Pfam" id="PF03816"/>
    </source>
</evidence>
<feature type="transmembrane region" description="Helical" evidence="3">
    <location>
        <begin position="20"/>
        <end position="38"/>
    </location>
</feature>
<proteinExistence type="inferred from homology"/>
<name>A0ABT1E6G9_9FIRM</name>
<dbReference type="NCBIfam" id="TIGR00350">
    <property type="entry name" value="lytR_cpsA_psr"/>
    <property type="match status" value="1"/>
</dbReference>
<keyword evidence="6" id="KW-1185">Reference proteome</keyword>
<evidence type="ECO:0000313" key="5">
    <source>
        <dbReference type="EMBL" id="MCP1101358.1"/>
    </source>
</evidence>
<dbReference type="PANTHER" id="PTHR33392:SF6">
    <property type="entry name" value="POLYISOPRENYL-TEICHOIC ACID--PEPTIDOGLYCAN TEICHOIC ACID TRANSFERASE TAGU"/>
    <property type="match status" value="1"/>
</dbReference>
<evidence type="ECO:0000256" key="3">
    <source>
        <dbReference type="SAM" id="Phobius"/>
    </source>
</evidence>
<accession>A0ABT1E6G9</accession>
<keyword evidence="3" id="KW-1133">Transmembrane helix</keyword>
<protein>
    <submittedName>
        <fullName evidence="5">LCP family protein</fullName>
    </submittedName>
</protein>
<evidence type="ECO:0000256" key="1">
    <source>
        <dbReference type="ARBA" id="ARBA00006068"/>
    </source>
</evidence>
<evidence type="ECO:0000256" key="2">
    <source>
        <dbReference type="SAM" id="MobiDB-lite"/>
    </source>
</evidence>
<reference evidence="5 6" key="1">
    <citation type="journal article" date="2022" name="Genome Biol. Evol.">
        <title>Host diet, physiology and behaviors set the stage for Lachnospiraceae cladogenesis.</title>
        <authorList>
            <person name="Vera-Ponce De Leon A."/>
            <person name="Schneider M."/>
            <person name="Jahnes B.C."/>
            <person name="Sadowski V."/>
            <person name="Camuy-Velez L.A."/>
            <person name="Duan J."/>
            <person name="Sabree Z.L."/>
        </authorList>
    </citation>
    <scope>NUCLEOTIDE SEQUENCE [LARGE SCALE GENOMIC DNA]</scope>
    <source>
        <strain evidence="5 6">PAL113</strain>
    </source>
</reference>
<dbReference type="EMBL" id="JAMZFW010000003">
    <property type="protein sequence ID" value="MCP1101358.1"/>
    <property type="molecule type" value="Genomic_DNA"/>
</dbReference>
<evidence type="ECO:0000313" key="6">
    <source>
        <dbReference type="Proteomes" id="UP001523566"/>
    </source>
</evidence>
<dbReference type="RefSeq" id="WP_262065143.1">
    <property type="nucleotide sequence ID" value="NZ_JAMXOD010000003.1"/>
</dbReference>
<feature type="domain" description="Cell envelope-related transcriptional attenuator" evidence="4">
    <location>
        <begin position="81"/>
        <end position="239"/>
    </location>
</feature>
<dbReference type="InterPro" id="IPR050922">
    <property type="entry name" value="LytR/CpsA/Psr_CW_biosynth"/>
</dbReference>
<dbReference type="Pfam" id="PF03816">
    <property type="entry name" value="LytR_cpsA_psr"/>
    <property type="match status" value="1"/>
</dbReference>
<dbReference type="Gene3D" id="3.40.630.190">
    <property type="entry name" value="LCP protein"/>
    <property type="match status" value="1"/>
</dbReference>
<comment type="caution">
    <text evidence="5">The sequence shown here is derived from an EMBL/GenBank/DDBJ whole genome shotgun (WGS) entry which is preliminary data.</text>
</comment>
<dbReference type="Proteomes" id="UP001523566">
    <property type="component" value="Unassembled WGS sequence"/>
</dbReference>
<keyword evidence="3" id="KW-0472">Membrane</keyword>
<dbReference type="PANTHER" id="PTHR33392">
    <property type="entry name" value="POLYISOPRENYL-TEICHOIC ACID--PEPTIDOGLYCAN TEICHOIC ACID TRANSFERASE TAGU"/>
    <property type="match status" value="1"/>
</dbReference>
<feature type="region of interest" description="Disordered" evidence="2">
    <location>
        <begin position="350"/>
        <end position="383"/>
    </location>
</feature>
<dbReference type="InterPro" id="IPR004474">
    <property type="entry name" value="LytR_CpsA_psr"/>
</dbReference>
<organism evidence="5 6">
    <name type="scientific">Aequitasia blattaphilus</name>
    <dbReference type="NCBI Taxonomy" id="2949332"/>
    <lineage>
        <taxon>Bacteria</taxon>
        <taxon>Bacillati</taxon>
        <taxon>Bacillota</taxon>
        <taxon>Clostridia</taxon>
        <taxon>Lachnospirales</taxon>
        <taxon>Lachnospiraceae</taxon>
        <taxon>Aequitasia</taxon>
    </lineage>
</organism>
<sequence length="383" mass="42872">MKRVKEKKVRHKRKKRAIFLVVEVLILSVLSVVAYGMMKMDKINVQDIQTNVTNKNLNLDDYTNVALFGLDARIGETDGVRSDTIIVASIDNKNKKINLISVFRDTFLQQKDGTYDKANSAYAYGGAQEAVDMLNKNLDLDIEDYASVNFKALADVVDLLGGIEIELTLEEIGHLNNYSVETSEVTGLSYTPLPAEAGNYNLSGVQAVSYARIRYTDGGDFKRAERQRIVLEKIMQGLKKAGILKLNKIIDKVLPEVTTSLDMKQMLQMAEYLIEYDMGSTTGFPFENQTPDYISGYSGSYVVPVNLQANVEELHATLFAGKEYEPSETLVQISNEIIYMTGIDKAYEDPAVAEPADTDSAYTDQGYEEPGYQEPVYEEPQYE</sequence>